<dbReference type="GO" id="GO:0006508">
    <property type="term" value="P:proteolysis"/>
    <property type="evidence" value="ECO:0007669"/>
    <property type="project" value="UniProtKB-KW"/>
</dbReference>
<evidence type="ECO:0000256" key="1">
    <source>
        <dbReference type="ARBA" id="ARBA00023157"/>
    </source>
</evidence>
<dbReference type="Pfam" id="PF01400">
    <property type="entry name" value="Astacin"/>
    <property type="match status" value="2"/>
</dbReference>
<evidence type="ECO:0000313" key="5">
    <source>
        <dbReference type="Proteomes" id="UP000270094"/>
    </source>
</evidence>
<dbReference type="PANTHER" id="PTHR10127">
    <property type="entry name" value="DISCOIDIN, CUB, EGF, LAMININ , AND ZINC METALLOPROTEASE DOMAIN CONTAINING"/>
    <property type="match status" value="1"/>
</dbReference>
<dbReference type="AlphaFoldDB" id="A0A3P7LJR9"/>
<keyword evidence="2" id="KW-0378">Hydrolase</keyword>
<feature type="domain" description="Peptidase M12A" evidence="3">
    <location>
        <begin position="1"/>
        <end position="208"/>
    </location>
</feature>
<comment type="cofactor">
    <cofactor evidence="2">
        <name>Zn(2+)</name>
        <dbReference type="ChEBI" id="CHEBI:29105"/>
    </cofactor>
    <text evidence="2">Binds 1 zinc ion per subunit.</text>
</comment>
<dbReference type="SMART" id="SM00235">
    <property type="entry name" value="ZnMc"/>
    <property type="match status" value="1"/>
</dbReference>
<keyword evidence="2" id="KW-0862">Zinc</keyword>
<evidence type="ECO:0000259" key="3">
    <source>
        <dbReference type="PROSITE" id="PS51864"/>
    </source>
</evidence>
<name>A0A3P7LJR9_STRVU</name>
<dbReference type="InterPro" id="IPR024079">
    <property type="entry name" value="MetalloPept_cat_dom_sf"/>
</dbReference>
<feature type="binding site" evidence="2">
    <location>
        <position position="156"/>
    </location>
    <ligand>
        <name>Zn(2+)</name>
        <dbReference type="ChEBI" id="CHEBI:29105"/>
        <note>catalytic</note>
    </ligand>
</feature>
<dbReference type="Gene3D" id="3.40.390.10">
    <property type="entry name" value="Collagenase (Catalytic Domain)"/>
    <property type="match status" value="2"/>
</dbReference>
<feature type="binding site" evidence="2">
    <location>
        <position position="146"/>
    </location>
    <ligand>
        <name>Zn(2+)</name>
        <dbReference type="ChEBI" id="CHEBI:29105"/>
        <note>catalytic</note>
    </ligand>
</feature>
<keyword evidence="2" id="KW-0645">Protease</keyword>
<dbReference type="InterPro" id="IPR001506">
    <property type="entry name" value="Peptidase_M12A"/>
</dbReference>
<comment type="caution">
    <text evidence="2">Lacks conserved residue(s) required for the propagation of feature annotation.</text>
</comment>
<dbReference type="InterPro" id="IPR006026">
    <property type="entry name" value="Peptidase_Metallo"/>
</dbReference>
<dbReference type="Proteomes" id="UP000270094">
    <property type="component" value="Unassembled WGS sequence"/>
</dbReference>
<dbReference type="GO" id="GO:0004222">
    <property type="term" value="F:metalloendopeptidase activity"/>
    <property type="evidence" value="ECO:0007669"/>
    <property type="project" value="UniProtKB-UniRule"/>
</dbReference>
<keyword evidence="2" id="KW-0479">Metal-binding</keyword>
<dbReference type="PROSITE" id="PS51864">
    <property type="entry name" value="ASTACIN"/>
    <property type="match status" value="1"/>
</dbReference>
<keyword evidence="1" id="KW-1015">Disulfide bond</keyword>
<feature type="active site" evidence="2">
    <location>
        <position position="147"/>
    </location>
</feature>
<proteinExistence type="predicted"/>
<dbReference type="SUPFAM" id="SSF55486">
    <property type="entry name" value="Metalloproteases ('zincins'), catalytic domain"/>
    <property type="match status" value="2"/>
</dbReference>
<dbReference type="GO" id="GO:0008270">
    <property type="term" value="F:zinc ion binding"/>
    <property type="evidence" value="ECO:0007669"/>
    <property type="project" value="UniProtKB-UniRule"/>
</dbReference>
<reference evidence="4 5" key="1">
    <citation type="submission" date="2018-11" db="EMBL/GenBank/DDBJ databases">
        <authorList>
            <consortium name="Pathogen Informatics"/>
        </authorList>
    </citation>
    <scope>NUCLEOTIDE SEQUENCE [LARGE SCALE GENOMIC DNA]</scope>
</reference>
<feature type="binding site" evidence="2">
    <location>
        <position position="150"/>
    </location>
    <ligand>
        <name>Zn(2+)</name>
        <dbReference type="ChEBI" id="CHEBI:29105"/>
        <note>catalytic</note>
    </ligand>
</feature>
<sequence>MELAFSDAHKKEITKIALNYLQARTCVTFTESATAPNRVGITAHEFAHTLGAYHIQQRDDRDDYITVDLTNVPPDMRGNFVKMDPSESIDYVPYEYGSYMHYGSNTSSNAHKKEITKIALNYLQARTCVTFTESATAPNRVGITAHEFAHTLGAYHIQQRDDRDDYITVDLTNVPPDMRGNFVKMDPSESIDYVPYEYGSYMHYGSNT</sequence>
<dbReference type="EMBL" id="UYYB01105084">
    <property type="protein sequence ID" value="VDM79422.1"/>
    <property type="molecule type" value="Genomic_DNA"/>
</dbReference>
<keyword evidence="5" id="KW-1185">Reference proteome</keyword>
<gene>
    <name evidence="4" type="ORF">SVUK_LOCUS14420</name>
</gene>
<keyword evidence="2" id="KW-0482">Metalloprotease</keyword>
<protein>
    <recommendedName>
        <fullName evidence="3">Peptidase M12A domain-containing protein</fullName>
    </recommendedName>
</protein>
<evidence type="ECO:0000313" key="4">
    <source>
        <dbReference type="EMBL" id="VDM79422.1"/>
    </source>
</evidence>
<dbReference type="PANTHER" id="PTHR10127:SF831">
    <property type="entry name" value="ZINC METALLOPROTEINASE NAS-37"/>
    <property type="match status" value="1"/>
</dbReference>
<evidence type="ECO:0000256" key="2">
    <source>
        <dbReference type="PROSITE-ProRule" id="PRU01211"/>
    </source>
</evidence>
<accession>A0A3P7LJR9</accession>
<organism evidence="4 5">
    <name type="scientific">Strongylus vulgaris</name>
    <name type="common">Blood worm</name>
    <dbReference type="NCBI Taxonomy" id="40348"/>
    <lineage>
        <taxon>Eukaryota</taxon>
        <taxon>Metazoa</taxon>
        <taxon>Ecdysozoa</taxon>
        <taxon>Nematoda</taxon>
        <taxon>Chromadorea</taxon>
        <taxon>Rhabditida</taxon>
        <taxon>Rhabditina</taxon>
        <taxon>Rhabditomorpha</taxon>
        <taxon>Strongyloidea</taxon>
        <taxon>Strongylidae</taxon>
        <taxon>Strongylus</taxon>
    </lineage>
</organism>